<dbReference type="EMBL" id="SJZI01000046">
    <property type="protein sequence ID" value="TCJ13268.1"/>
    <property type="molecule type" value="Genomic_DNA"/>
</dbReference>
<keyword evidence="1" id="KW-0238">DNA-binding</keyword>
<accession>A0A4R1B8E7</accession>
<dbReference type="SUPFAM" id="SSF47413">
    <property type="entry name" value="lambda repressor-like DNA-binding domains"/>
    <property type="match status" value="1"/>
</dbReference>
<dbReference type="GO" id="GO:0003700">
    <property type="term" value="F:DNA-binding transcription factor activity"/>
    <property type="evidence" value="ECO:0007669"/>
    <property type="project" value="TreeGrafter"/>
</dbReference>
<dbReference type="GO" id="GO:0005829">
    <property type="term" value="C:cytosol"/>
    <property type="evidence" value="ECO:0007669"/>
    <property type="project" value="TreeGrafter"/>
</dbReference>
<protein>
    <submittedName>
        <fullName evidence="5">XRE family transcriptional regulator</fullName>
    </submittedName>
</protein>
<name>A0A4R1B8E7_9BACT</name>
<dbReference type="PROSITE" id="PS50943">
    <property type="entry name" value="HTH_CROC1"/>
    <property type="match status" value="1"/>
</dbReference>
<dbReference type="PANTHER" id="PTHR46797:SF1">
    <property type="entry name" value="METHYLPHOSPHONATE SYNTHASE"/>
    <property type="match status" value="1"/>
</dbReference>
<keyword evidence="3" id="KW-0472">Membrane</keyword>
<sequence>MELHRIVQEARRREGLTQEELAERTGITVRTIQRIESGETTPRAFTLKTIAEVLGLSLSDLQPPASPAPPDEPSPPAASVPAAPGDGNTHFLRFVCLSCFSCLLLPMVHFLVPLFIYRSRASLLSAEEKRFARRVVFGQIYWVIALDLLLLLTLAWNLWQGREGWQISYITTTLLLYAANAILIFWMTRQAGRLEVPRK</sequence>
<feature type="compositionally biased region" description="Pro residues" evidence="2">
    <location>
        <begin position="64"/>
        <end position="78"/>
    </location>
</feature>
<evidence type="ECO:0000256" key="1">
    <source>
        <dbReference type="ARBA" id="ARBA00023125"/>
    </source>
</evidence>
<dbReference type="RefSeq" id="WP_131449922.1">
    <property type="nucleotide sequence ID" value="NZ_SJZI01000046.1"/>
</dbReference>
<proteinExistence type="predicted"/>
<evidence type="ECO:0000256" key="2">
    <source>
        <dbReference type="SAM" id="MobiDB-lite"/>
    </source>
</evidence>
<feature type="transmembrane region" description="Helical" evidence="3">
    <location>
        <begin position="138"/>
        <end position="159"/>
    </location>
</feature>
<evidence type="ECO:0000256" key="3">
    <source>
        <dbReference type="SAM" id="Phobius"/>
    </source>
</evidence>
<feature type="transmembrane region" description="Helical" evidence="3">
    <location>
        <begin position="165"/>
        <end position="188"/>
    </location>
</feature>
<feature type="transmembrane region" description="Helical" evidence="3">
    <location>
        <begin position="91"/>
        <end position="117"/>
    </location>
</feature>
<dbReference type="InterPro" id="IPR001387">
    <property type="entry name" value="Cro/C1-type_HTH"/>
</dbReference>
<gene>
    <name evidence="5" type="ORF">EPD60_12790</name>
</gene>
<keyword evidence="3" id="KW-1133">Transmembrane helix</keyword>
<dbReference type="InterPro" id="IPR050807">
    <property type="entry name" value="TransReg_Diox_bact_type"/>
</dbReference>
<reference evidence="5 6" key="1">
    <citation type="submission" date="2019-03" db="EMBL/GenBank/DDBJ databases">
        <authorList>
            <person name="Kim M.K.M."/>
        </authorList>
    </citation>
    <scope>NUCLEOTIDE SEQUENCE [LARGE SCALE GENOMIC DNA]</scope>
    <source>
        <strain evidence="5 6">17J68-12</strain>
    </source>
</reference>
<keyword evidence="6" id="KW-1185">Reference proteome</keyword>
<dbReference type="AlphaFoldDB" id="A0A4R1B8E7"/>
<evidence type="ECO:0000313" key="5">
    <source>
        <dbReference type="EMBL" id="TCJ13268.1"/>
    </source>
</evidence>
<dbReference type="PANTHER" id="PTHR46797">
    <property type="entry name" value="HTH-TYPE TRANSCRIPTIONAL REGULATOR"/>
    <property type="match status" value="1"/>
</dbReference>
<organism evidence="5 6">
    <name type="scientific">Flaviaesturariibacter flavus</name>
    <dbReference type="NCBI Taxonomy" id="2502780"/>
    <lineage>
        <taxon>Bacteria</taxon>
        <taxon>Pseudomonadati</taxon>
        <taxon>Bacteroidota</taxon>
        <taxon>Chitinophagia</taxon>
        <taxon>Chitinophagales</taxon>
        <taxon>Chitinophagaceae</taxon>
        <taxon>Flaviaestuariibacter</taxon>
    </lineage>
</organism>
<dbReference type="Gene3D" id="1.10.260.40">
    <property type="entry name" value="lambda repressor-like DNA-binding domains"/>
    <property type="match status" value="1"/>
</dbReference>
<feature type="domain" description="HTH cro/C1-type" evidence="4">
    <location>
        <begin position="7"/>
        <end position="61"/>
    </location>
</feature>
<dbReference type="SMART" id="SM00530">
    <property type="entry name" value="HTH_XRE"/>
    <property type="match status" value="1"/>
</dbReference>
<dbReference type="OrthoDB" id="1357763at2"/>
<feature type="region of interest" description="Disordered" evidence="2">
    <location>
        <begin position="62"/>
        <end position="82"/>
    </location>
</feature>
<evidence type="ECO:0000313" key="6">
    <source>
        <dbReference type="Proteomes" id="UP000295334"/>
    </source>
</evidence>
<comment type="caution">
    <text evidence="5">The sequence shown here is derived from an EMBL/GenBank/DDBJ whole genome shotgun (WGS) entry which is preliminary data.</text>
</comment>
<dbReference type="CDD" id="cd00093">
    <property type="entry name" value="HTH_XRE"/>
    <property type="match status" value="1"/>
</dbReference>
<keyword evidence="3" id="KW-0812">Transmembrane</keyword>
<dbReference type="Pfam" id="PF01381">
    <property type="entry name" value="HTH_3"/>
    <property type="match status" value="1"/>
</dbReference>
<dbReference type="Proteomes" id="UP000295334">
    <property type="component" value="Unassembled WGS sequence"/>
</dbReference>
<dbReference type="InterPro" id="IPR010982">
    <property type="entry name" value="Lambda_DNA-bd_dom_sf"/>
</dbReference>
<dbReference type="GO" id="GO:0003677">
    <property type="term" value="F:DNA binding"/>
    <property type="evidence" value="ECO:0007669"/>
    <property type="project" value="UniProtKB-KW"/>
</dbReference>
<evidence type="ECO:0000259" key="4">
    <source>
        <dbReference type="PROSITE" id="PS50943"/>
    </source>
</evidence>